<reference evidence="1 2" key="1">
    <citation type="submission" date="2014-04" db="EMBL/GenBank/DDBJ databases">
        <authorList>
            <consortium name="DOE Joint Genome Institute"/>
            <person name="Kuo A."/>
            <person name="Kohler A."/>
            <person name="Nagy L.G."/>
            <person name="Floudas D."/>
            <person name="Copeland A."/>
            <person name="Barry K.W."/>
            <person name="Cichocki N."/>
            <person name="Veneault-Fourrey C."/>
            <person name="LaButti K."/>
            <person name="Lindquist E.A."/>
            <person name="Lipzen A."/>
            <person name="Lundell T."/>
            <person name="Morin E."/>
            <person name="Murat C."/>
            <person name="Sun H."/>
            <person name="Tunlid A."/>
            <person name="Henrissat B."/>
            <person name="Grigoriev I.V."/>
            <person name="Hibbett D.S."/>
            <person name="Martin F."/>
            <person name="Nordberg H.P."/>
            <person name="Cantor M.N."/>
            <person name="Hua S.X."/>
        </authorList>
    </citation>
    <scope>NUCLEOTIDE SEQUENCE [LARGE SCALE GENOMIC DNA]</scope>
    <source>
        <strain evidence="1 2">Foug A</strain>
    </source>
</reference>
<reference evidence="2" key="2">
    <citation type="submission" date="2015-01" db="EMBL/GenBank/DDBJ databases">
        <title>Evolutionary Origins and Diversification of the Mycorrhizal Mutualists.</title>
        <authorList>
            <consortium name="DOE Joint Genome Institute"/>
            <consortium name="Mycorrhizal Genomics Consortium"/>
            <person name="Kohler A."/>
            <person name="Kuo A."/>
            <person name="Nagy L.G."/>
            <person name="Floudas D."/>
            <person name="Copeland A."/>
            <person name="Barry K.W."/>
            <person name="Cichocki N."/>
            <person name="Veneault-Fourrey C."/>
            <person name="LaButti K."/>
            <person name="Lindquist E.A."/>
            <person name="Lipzen A."/>
            <person name="Lundell T."/>
            <person name="Morin E."/>
            <person name="Murat C."/>
            <person name="Riley R."/>
            <person name="Ohm R."/>
            <person name="Sun H."/>
            <person name="Tunlid A."/>
            <person name="Henrissat B."/>
            <person name="Grigoriev I.V."/>
            <person name="Hibbett D.S."/>
            <person name="Martin F."/>
        </authorList>
    </citation>
    <scope>NUCLEOTIDE SEQUENCE [LARGE SCALE GENOMIC DNA]</scope>
    <source>
        <strain evidence="2">Foug A</strain>
    </source>
</reference>
<gene>
    <name evidence="1" type="ORF">SCLCIDRAFT_1223819</name>
</gene>
<accession>A0A0C3D7L9</accession>
<evidence type="ECO:0000313" key="1">
    <source>
        <dbReference type="EMBL" id="KIM52399.1"/>
    </source>
</evidence>
<keyword evidence="2" id="KW-1185">Reference proteome</keyword>
<dbReference type="InParanoid" id="A0A0C3D7L9"/>
<sequence length="66" mass="7253">MEVCAYPGDIALLSTSATCSQPISHSFVSILHLFQLEFRHLDALKCAVQIGSLDERRSILFSSTVV</sequence>
<dbReference type="AlphaFoldDB" id="A0A0C3D7L9"/>
<dbReference type="HOGENOM" id="CLU_2832665_0_0_1"/>
<organism evidence="1 2">
    <name type="scientific">Scleroderma citrinum Foug A</name>
    <dbReference type="NCBI Taxonomy" id="1036808"/>
    <lineage>
        <taxon>Eukaryota</taxon>
        <taxon>Fungi</taxon>
        <taxon>Dikarya</taxon>
        <taxon>Basidiomycota</taxon>
        <taxon>Agaricomycotina</taxon>
        <taxon>Agaricomycetes</taxon>
        <taxon>Agaricomycetidae</taxon>
        <taxon>Boletales</taxon>
        <taxon>Sclerodermatineae</taxon>
        <taxon>Sclerodermataceae</taxon>
        <taxon>Scleroderma</taxon>
    </lineage>
</organism>
<evidence type="ECO:0000313" key="2">
    <source>
        <dbReference type="Proteomes" id="UP000053989"/>
    </source>
</evidence>
<protein>
    <submittedName>
        <fullName evidence="1">Uncharacterized protein</fullName>
    </submittedName>
</protein>
<proteinExistence type="predicted"/>
<name>A0A0C3D7L9_9AGAM</name>
<dbReference type="Proteomes" id="UP000053989">
    <property type="component" value="Unassembled WGS sequence"/>
</dbReference>
<dbReference type="EMBL" id="KN822212">
    <property type="protein sequence ID" value="KIM52399.1"/>
    <property type="molecule type" value="Genomic_DNA"/>
</dbReference>